<dbReference type="GO" id="GO:0020037">
    <property type="term" value="F:heme binding"/>
    <property type="evidence" value="ECO:0007669"/>
    <property type="project" value="TreeGrafter"/>
</dbReference>
<evidence type="ECO:0000313" key="7">
    <source>
        <dbReference type="Proteomes" id="UP000321570"/>
    </source>
</evidence>
<dbReference type="GO" id="GO:0015232">
    <property type="term" value="F:heme transmembrane transporter activity"/>
    <property type="evidence" value="ECO:0007669"/>
    <property type="project" value="TreeGrafter"/>
</dbReference>
<name>A0A564XX92_HYMDI</name>
<evidence type="ECO:0000256" key="4">
    <source>
        <dbReference type="ARBA" id="ARBA00023136"/>
    </source>
</evidence>
<feature type="transmembrane region" description="Helical" evidence="5">
    <location>
        <begin position="204"/>
        <end position="224"/>
    </location>
</feature>
<dbReference type="InterPro" id="IPR011701">
    <property type="entry name" value="MFS"/>
</dbReference>
<feature type="transmembrane region" description="Helical" evidence="5">
    <location>
        <begin position="111"/>
        <end position="130"/>
    </location>
</feature>
<gene>
    <name evidence="6" type="ORF">WMSIL1_LOCUS276</name>
</gene>
<dbReference type="InterPro" id="IPR049680">
    <property type="entry name" value="FLVCR1-2_SLC49-like"/>
</dbReference>
<feature type="transmembrane region" description="Helical" evidence="5">
    <location>
        <begin position="136"/>
        <end position="157"/>
    </location>
</feature>
<evidence type="ECO:0008006" key="8">
    <source>
        <dbReference type="Google" id="ProtNLM"/>
    </source>
</evidence>
<evidence type="ECO:0000256" key="1">
    <source>
        <dbReference type="ARBA" id="ARBA00004141"/>
    </source>
</evidence>
<keyword evidence="7" id="KW-1185">Reference proteome</keyword>
<feature type="transmembrane region" description="Helical" evidence="5">
    <location>
        <begin position="178"/>
        <end position="198"/>
    </location>
</feature>
<reference evidence="6 7" key="1">
    <citation type="submission" date="2019-07" db="EMBL/GenBank/DDBJ databases">
        <authorList>
            <person name="Jastrzebski P J."/>
            <person name="Paukszto L."/>
            <person name="Jastrzebski P J."/>
        </authorList>
    </citation>
    <scope>NUCLEOTIDE SEQUENCE [LARGE SCALE GENOMIC DNA]</scope>
    <source>
        <strain evidence="6 7">WMS-il1</strain>
    </source>
</reference>
<dbReference type="AlphaFoldDB" id="A0A564XX92"/>
<evidence type="ECO:0000313" key="6">
    <source>
        <dbReference type="EMBL" id="VUZ38873.1"/>
    </source>
</evidence>
<feature type="non-terminal residue" evidence="6">
    <location>
        <position position="1"/>
    </location>
</feature>
<dbReference type="PANTHER" id="PTHR10924">
    <property type="entry name" value="MAJOR FACILITATOR SUPERFAMILY PROTEIN-RELATED"/>
    <property type="match status" value="1"/>
</dbReference>
<dbReference type="Proteomes" id="UP000321570">
    <property type="component" value="Unassembled WGS sequence"/>
</dbReference>
<evidence type="ECO:0000256" key="3">
    <source>
        <dbReference type="ARBA" id="ARBA00022989"/>
    </source>
</evidence>
<dbReference type="GO" id="GO:0097037">
    <property type="term" value="P:heme export"/>
    <property type="evidence" value="ECO:0007669"/>
    <property type="project" value="TreeGrafter"/>
</dbReference>
<sequence>RGQLLNEKVKDEESNADNEISILTAEESDLLRKSYFKQVLYCFKIGSFVLLNICYGVNTAVYYEIGTLLNAIVAEYFPNEQVAIGWIGFSMVIAGLVGSIVAGVVLKRTGLYRLVVIIFYMLSVISWGAFMGSLYSPHIAVVFIAMILLGFFQSGMLPLGFEYAAEITYPVDEGITSGILNTSAHIFGIILTHVATAMDDRFGSLPTNIFILVCMLAAAVPSCFMKDDLKRQRAQKMVQIEFSLNSAEEEEVVNATNVKGI</sequence>
<evidence type="ECO:0000256" key="5">
    <source>
        <dbReference type="SAM" id="Phobius"/>
    </source>
</evidence>
<dbReference type="InterPro" id="IPR036259">
    <property type="entry name" value="MFS_trans_sf"/>
</dbReference>
<keyword evidence="4 5" id="KW-0472">Membrane</keyword>
<dbReference type="GO" id="GO:0016020">
    <property type="term" value="C:membrane"/>
    <property type="evidence" value="ECO:0007669"/>
    <property type="project" value="UniProtKB-SubCell"/>
</dbReference>
<comment type="subcellular location">
    <subcellularLocation>
        <location evidence="1">Membrane</location>
        <topology evidence="1">Multi-pass membrane protein</topology>
    </subcellularLocation>
</comment>
<dbReference type="PANTHER" id="PTHR10924:SF4">
    <property type="entry name" value="GH15861P"/>
    <property type="match status" value="1"/>
</dbReference>
<dbReference type="Gene3D" id="1.20.1250.20">
    <property type="entry name" value="MFS general substrate transporter like domains"/>
    <property type="match status" value="1"/>
</dbReference>
<dbReference type="Pfam" id="PF07690">
    <property type="entry name" value="MFS_1"/>
    <property type="match status" value="1"/>
</dbReference>
<keyword evidence="3 5" id="KW-1133">Transmembrane helix</keyword>
<keyword evidence="2 5" id="KW-0812">Transmembrane</keyword>
<proteinExistence type="predicted"/>
<dbReference type="SUPFAM" id="SSF103473">
    <property type="entry name" value="MFS general substrate transporter"/>
    <property type="match status" value="1"/>
</dbReference>
<protein>
    <recommendedName>
        <fullName evidence="8">Major facilitator superfamily (MFS) profile domain-containing protein</fullName>
    </recommendedName>
</protein>
<organism evidence="6 7">
    <name type="scientific">Hymenolepis diminuta</name>
    <name type="common">Rat tapeworm</name>
    <dbReference type="NCBI Taxonomy" id="6216"/>
    <lineage>
        <taxon>Eukaryota</taxon>
        <taxon>Metazoa</taxon>
        <taxon>Spiralia</taxon>
        <taxon>Lophotrochozoa</taxon>
        <taxon>Platyhelminthes</taxon>
        <taxon>Cestoda</taxon>
        <taxon>Eucestoda</taxon>
        <taxon>Cyclophyllidea</taxon>
        <taxon>Hymenolepididae</taxon>
        <taxon>Hymenolepis</taxon>
    </lineage>
</organism>
<accession>A0A564XX92</accession>
<dbReference type="EMBL" id="CABIJS010000008">
    <property type="protein sequence ID" value="VUZ38873.1"/>
    <property type="molecule type" value="Genomic_DNA"/>
</dbReference>
<feature type="transmembrane region" description="Helical" evidence="5">
    <location>
        <begin position="83"/>
        <end position="106"/>
    </location>
</feature>
<feature type="transmembrane region" description="Helical" evidence="5">
    <location>
        <begin position="41"/>
        <end position="63"/>
    </location>
</feature>
<evidence type="ECO:0000256" key="2">
    <source>
        <dbReference type="ARBA" id="ARBA00022692"/>
    </source>
</evidence>